<name>A0A481ZE00_9VIRU</name>
<protein>
    <recommendedName>
        <fullName evidence="2">F-box domain-containing protein</fullName>
    </recommendedName>
</protein>
<organism evidence="1">
    <name type="scientific">Pithovirus LCPAC406</name>
    <dbReference type="NCBI Taxonomy" id="2506599"/>
    <lineage>
        <taxon>Viruses</taxon>
        <taxon>Pithoviruses</taxon>
    </lineage>
</organism>
<gene>
    <name evidence="1" type="ORF">LCPAC406_01900</name>
</gene>
<evidence type="ECO:0008006" key="2">
    <source>
        <dbReference type="Google" id="ProtNLM"/>
    </source>
</evidence>
<evidence type="ECO:0000313" key="1">
    <source>
        <dbReference type="EMBL" id="QBK93876.1"/>
    </source>
</evidence>
<reference evidence="1" key="1">
    <citation type="journal article" date="2019" name="MBio">
        <title>Virus Genomes from Deep Sea Sediments Expand the Ocean Megavirome and Support Independent Origins of Viral Gigantism.</title>
        <authorList>
            <person name="Backstrom D."/>
            <person name="Yutin N."/>
            <person name="Jorgensen S.L."/>
            <person name="Dharamshi J."/>
            <person name="Homa F."/>
            <person name="Zaremba-Niedwiedzka K."/>
            <person name="Spang A."/>
            <person name="Wolf Y.I."/>
            <person name="Koonin E.V."/>
            <person name="Ettema T.J."/>
        </authorList>
    </citation>
    <scope>NUCLEOTIDE SEQUENCE</scope>
</reference>
<proteinExistence type="predicted"/>
<dbReference type="EMBL" id="MK500606">
    <property type="protein sequence ID" value="QBK93876.1"/>
    <property type="molecule type" value="Genomic_DNA"/>
</dbReference>
<accession>A0A481ZE00</accession>
<sequence length="282" mass="32940">MSSSVILRRGGSSRYWEEPEEVKRDGKDPILSRRDFASLTLLKRLHLRVEDLDDLSSNRIRALFNDLAVKDILELCLLSENFNEMCGRELLWKAKIWSSYGIEKKYGDTWRETAELLSGAGMINLNSRWYDGRTYRQILDEALRRGKEGWNHMEKIMYEVLDKIIPDRDHNKGPHYSDIYNEEKFRDDAEDYVGRPFSSYELSNMERAITKEIIVINAVAFVHSDQFPFLPAPIGSYDDMSDRAISSIKFKPITLVDFNLYVIQFSLAISLDEDNFFFNFSL</sequence>